<gene>
    <name evidence="1" type="ORF">E0H75_00425</name>
</gene>
<organism evidence="1 2">
    <name type="scientific">Kribbella capetownensis</name>
    <dbReference type="NCBI Taxonomy" id="1572659"/>
    <lineage>
        <taxon>Bacteria</taxon>
        <taxon>Bacillati</taxon>
        <taxon>Actinomycetota</taxon>
        <taxon>Actinomycetes</taxon>
        <taxon>Propionibacteriales</taxon>
        <taxon>Kribbellaceae</taxon>
        <taxon>Kribbella</taxon>
    </lineage>
</organism>
<comment type="caution">
    <text evidence="1">The sequence shown here is derived from an EMBL/GenBank/DDBJ whole genome shotgun (WGS) entry which is preliminary data.</text>
</comment>
<accession>A0A4R0KAI8</accession>
<evidence type="ECO:0000313" key="2">
    <source>
        <dbReference type="Proteomes" id="UP000293342"/>
    </source>
</evidence>
<proteinExistence type="predicted"/>
<dbReference type="AlphaFoldDB" id="A0A4R0KAI8"/>
<dbReference type="OrthoDB" id="3405767at2"/>
<reference evidence="1 2" key="1">
    <citation type="submission" date="2019-02" db="EMBL/GenBank/DDBJ databases">
        <title>Kribbella capetownensis sp. nov. and Kribbella speibonae sp. nov., isolated from soil.</title>
        <authorList>
            <person name="Curtis S.M."/>
            <person name="Norton I."/>
            <person name="Everest G.J."/>
            <person name="Meyers P.R."/>
        </authorList>
    </citation>
    <scope>NUCLEOTIDE SEQUENCE [LARGE SCALE GENOMIC DNA]</scope>
    <source>
        <strain evidence="1 2">YM53</strain>
    </source>
</reference>
<dbReference type="RefSeq" id="WP_131511045.1">
    <property type="nucleotide sequence ID" value="NZ_SJKD01000001.1"/>
</dbReference>
<dbReference type="EMBL" id="SJKD01000001">
    <property type="protein sequence ID" value="TCC52295.1"/>
    <property type="molecule type" value="Genomic_DNA"/>
</dbReference>
<evidence type="ECO:0008006" key="3">
    <source>
        <dbReference type="Google" id="ProtNLM"/>
    </source>
</evidence>
<protein>
    <recommendedName>
        <fullName evidence="3">TRAM domain-containing protein</fullName>
    </recommendedName>
</protein>
<sequence>MSWGVPSTEAYINEEVVLKGIHDLRARSAGVQMGCGSVGVPGEGRMLVDDRFPCSAVGQKIRVTVIGPEDTYTSNLFVGKSV</sequence>
<name>A0A4R0KAI8_9ACTN</name>
<evidence type="ECO:0000313" key="1">
    <source>
        <dbReference type="EMBL" id="TCC52295.1"/>
    </source>
</evidence>
<keyword evidence="2" id="KW-1185">Reference proteome</keyword>
<dbReference type="Proteomes" id="UP000293342">
    <property type="component" value="Unassembled WGS sequence"/>
</dbReference>